<dbReference type="Pfam" id="PF00076">
    <property type="entry name" value="RRM_1"/>
    <property type="match status" value="1"/>
</dbReference>
<evidence type="ECO:0000256" key="4">
    <source>
        <dbReference type="ARBA" id="ARBA00022728"/>
    </source>
</evidence>
<dbReference type="VEuPathDB" id="FungiDB:VP01_394g2"/>
<keyword evidence="4" id="KW-0747">Spliceosome</keyword>
<organism evidence="13 14">
    <name type="scientific">Puccinia sorghi</name>
    <dbReference type="NCBI Taxonomy" id="27349"/>
    <lineage>
        <taxon>Eukaryota</taxon>
        <taxon>Fungi</taxon>
        <taxon>Dikarya</taxon>
        <taxon>Basidiomycota</taxon>
        <taxon>Pucciniomycotina</taxon>
        <taxon>Pucciniomycetes</taxon>
        <taxon>Pucciniales</taxon>
        <taxon>Pucciniaceae</taxon>
        <taxon>Puccinia</taxon>
    </lineage>
</organism>
<dbReference type="PROSITE" id="PS50102">
    <property type="entry name" value="RRM"/>
    <property type="match status" value="2"/>
</dbReference>
<dbReference type="GO" id="GO:0003723">
    <property type="term" value="F:RNA binding"/>
    <property type="evidence" value="ECO:0007669"/>
    <property type="project" value="UniProtKB-UniRule"/>
</dbReference>
<comment type="caution">
    <text evidence="13">The sequence shown here is derived from an EMBL/GenBank/DDBJ whole genome shotgun (WGS) entry which is preliminary data.</text>
</comment>
<sequence length="350" mass="38460">MDAKPSDPQPPTTNPGNVQEEVKPAVDTAATAPASGAGLKPTEHPQPNPVTPDPSAPATALEEGKELEQADKIPDDATETVYLNNLNEKVKLPALKQTLKNLLKNFGPVLDVVAHRSVRMRGQAFVAFADREVAARAVKEVKGFPLYGKPIVWRFCLQEIAFARSPADCVVKRKTPDEFEAHKAERILKKKRSRRENPLRKKAFAIKEATRKAAEAATAGGGIAATAATTLPASSSNRKIVQMPDEYQPPNKILFIQNLPENAGKDALEVLFKQFESLLTLSLPELQQSTDRPSRWIRYPNLVEVRTIPGRSNIAFVEYVDATSSGVAKDALHNYKFDGEHKIKVTFAKQ</sequence>
<dbReference type="Gene3D" id="3.30.70.330">
    <property type="match status" value="2"/>
</dbReference>
<evidence type="ECO:0000256" key="6">
    <source>
        <dbReference type="ARBA" id="ARBA00022884"/>
    </source>
</evidence>
<evidence type="ECO:0000313" key="13">
    <source>
        <dbReference type="EMBL" id="KNZ51447.1"/>
    </source>
</evidence>
<dbReference type="GO" id="GO:0005681">
    <property type="term" value="C:spliceosomal complex"/>
    <property type="evidence" value="ECO:0007669"/>
    <property type="project" value="UniProtKB-KW"/>
</dbReference>
<keyword evidence="9" id="KW-0687">Ribonucleoprotein</keyword>
<evidence type="ECO:0000259" key="12">
    <source>
        <dbReference type="PROSITE" id="PS50102"/>
    </source>
</evidence>
<reference evidence="13 14" key="1">
    <citation type="submission" date="2015-08" db="EMBL/GenBank/DDBJ databases">
        <title>Next Generation Sequencing and Analysis of the Genome of Puccinia sorghi L Schw, the Causal Agent of Maize Common Rust.</title>
        <authorList>
            <person name="Rochi L."/>
            <person name="Burguener G."/>
            <person name="Darino M."/>
            <person name="Turjanski A."/>
            <person name="Kreff E."/>
            <person name="Dieguez M.J."/>
            <person name="Sacco F."/>
        </authorList>
    </citation>
    <scope>NUCLEOTIDE SEQUENCE [LARGE SCALE GENOMIC DNA]</scope>
    <source>
        <strain evidence="13 14">RO10H11247</strain>
    </source>
</reference>
<dbReference type="AlphaFoldDB" id="A0A0L6UT98"/>
<name>A0A0L6UT98_9BASI</name>
<evidence type="ECO:0000256" key="7">
    <source>
        <dbReference type="ARBA" id="ARBA00023187"/>
    </source>
</evidence>
<keyword evidence="3" id="KW-0507">mRNA processing</keyword>
<evidence type="ECO:0000256" key="11">
    <source>
        <dbReference type="SAM" id="MobiDB-lite"/>
    </source>
</evidence>
<evidence type="ECO:0000256" key="3">
    <source>
        <dbReference type="ARBA" id="ARBA00022664"/>
    </source>
</evidence>
<dbReference type="CDD" id="cd12247">
    <property type="entry name" value="RRM2_U1A_like"/>
    <property type="match status" value="1"/>
</dbReference>
<dbReference type="InterPro" id="IPR035979">
    <property type="entry name" value="RBD_domain_sf"/>
</dbReference>
<feature type="compositionally biased region" description="Pro residues" evidence="11">
    <location>
        <begin position="44"/>
        <end position="55"/>
    </location>
</feature>
<dbReference type="OrthoDB" id="266020at2759"/>
<protein>
    <recommendedName>
        <fullName evidence="12">RRM domain-containing protein</fullName>
    </recommendedName>
</protein>
<feature type="compositionally biased region" description="Basic and acidic residues" evidence="11">
    <location>
        <begin position="62"/>
        <end position="75"/>
    </location>
</feature>
<dbReference type="SUPFAM" id="SSF54928">
    <property type="entry name" value="RNA-binding domain, RBD"/>
    <property type="match status" value="2"/>
</dbReference>
<evidence type="ECO:0000256" key="2">
    <source>
        <dbReference type="ARBA" id="ARBA00007243"/>
    </source>
</evidence>
<keyword evidence="8" id="KW-0539">Nucleus</keyword>
<dbReference type="EMBL" id="LAVV01009001">
    <property type="protein sequence ID" value="KNZ51447.1"/>
    <property type="molecule type" value="Genomic_DNA"/>
</dbReference>
<dbReference type="SMART" id="SM00360">
    <property type="entry name" value="RRM"/>
    <property type="match status" value="2"/>
</dbReference>
<keyword evidence="14" id="KW-1185">Reference proteome</keyword>
<dbReference type="InterPro" id="IPR000504">
    <property type="entry name" value="RRM_dom"/>
</dbReference>
<dbReference type="FunFam" id="3.30.70.330:FF:000039">
    <property type="entry name" value="U1 small nuclear ribonucleoprotein A"/>
    <property type="match status" value="1"/>
</dbReference>
<comment type="subcellular location">
    <subcellularLocation>
        <location evidence="1">Nucleus</location>
    </subcellularLocation>
</comment>
<evidence type="ECO:0000256" key="9">
    <source>
        <dbReference type="ARBA" id="ARBA00023274"/>
    </source>
</evidence>
<keyword evidence="6 10" id="KW-0694">RNA-binding</keyword>
<accession>A0A0L6UT98</accession>
<evidence type="ECO:0000313" key="14">
    <source>
        <dbReference type="Proteomes" id="UP000037035"/>
    </source>
</evidence>
<dbReference type="GO" id="GO:0008380">
    <property type="term" value="P:RNA splicing"/>
    <property type="evidence" value="ECO:0007669"/>
    <property type="project" value="UniProtKB-KW"/>
</dbReference>
<dbReference type="STRING" id="27349.A0A0L6UT98"/>
<dbReference type="PANTHER" id="PTHR24012">
    <property type="entry name" value="RNA BINDING PROTEIN"/>
    <property type="match status" value="1"/>
</dbReference>
<dbReference type="InterPro" id="IPR012677">
    <property type="entry name" value="Nucleotide-bd_a/b_plait_sf"/>
</dbReference>
<dbReference type="FunFam" id="3.30.70.330:FF:000029">
    <property type="entry name" value="U2 small nuclear ribonucleoprotein B"/>
    <property type="match status" value="1"/>
</dbReference>
<feature type="region of interest" description="Disordered" evidence="11">
    <location>
        <begin position="1"/>
        <end position="75"/>
    </location>
</feature>
<evidence type="ECO:0000256" key="8">
    <source>
        <dbReference type="ARBA" id="ARBA00023242"/>
    </source>
</evidence>
<keyword evidence="5" id="KW-0677">Repeat</keyword>
<gene>
    <name evidence="13" type="ORF">VP01_394g2</name>
</gene>
<evidence type="ECO:0000256" key="1">
    <source>
        <dbReference type="ARBA" id="ARBA00004123"/>
    </source>
</evidence>
<proteinExistence type="inferred from homology"/>
<dbReference type="GO" id="GO:0006397">
    <property type="term" value="P:mRNA processing"/>
    <property type="evidence" value="ECO:0007669"/>
    <property type="project" value="UniProtKB-KW"/>
</dbReference>
<feature type="domain" description="RRM" evidence="12">
    <location>
        <begin position="252"/>
        <end position="350"/>
    </location>
</feature>
<dbReference type="Proteomes" id="UP000037035">
    <property type="component" value="Unassembled WGS sequence"/>
</dbReference>
<keyword evidence="7" id="KW-0508">mRNA splicing</keyword>
<comment type="similarity">
    <text evidence="2">Belongs to the RRM U1 A/B'' family.</text>
</comment>
<feature type="domain" description="RRM" evidence="12">
    <location>
        <begin position="79"/>
        <end position="151"/>
    </location>
</feature>
<evidence type="ECO:0000256" key="10">
    <source>
        <dbReference type="PROSITE-ProRule" id="PRU00176"/>
    </source>
</evidence>
<dbReference type="GO" id="GO:0030532">
    <property type="term" value="C:small nuclear ribonucleoprotein complex"/>
    <property type="evidence" value="ECO:0007669"/>
    <property type="project" value="UniProtKB-ARBA"/>
</dbReference>
<evidence type="ECO:0000256" key="5">
    <source>
        <dbReference type="ARBA" id="ARBA00022737"/>
    </source>
</evidence>